<name>A0ABS8SVH9_DATST</name>
<organism evidence="2 3">
    <name type="scientific">Datura stramonium</name>
    <name type="common">Jimsonweed</name>
    <name type="synonym">Common thornapple</name>
    <dbReference type="NCBI Taxonomy" id="4076"/>
    <lineage>
        <taxon>Eukaryota</taxon>
        <taxon>Viridiplantae</taxon>
        <taxon>Streptophyta</taxon>
        <taxon>Embryophyta</taxon>
        <taxon>Tracheophyta</taxon>
        <taxon>Spermatophyta</taxon>
        <taxon>Magnoliopsida</taxon>
        <taxon>eudicotyledons</taxon>
        <taxon>Gunneridae</taxon>
        <taxon>Pentapetalae</taxon>
        <taxon>asterids</taxon>
        <taxon>lamiids</taxon>
        <taxon>Solanales</taxon>
        <taxon>Solanaceae</taxon>
        <taxon>Solanoideae</taxon>
        <taxon>Datureae</taxon>
        <taxon>Datura</taxon>
    </lineage>
</organism>
<feature type="non-terminal residue" evidence="2">
    <location>
        <position position="1"/>
    </location>
</feature>
<dbReference type="EMBL" id="JACEIK010000803">
    <property type="protein sequence ID" value="MCD7462459.1"/>
    <property type="molecule type" value="Genomic_DNA"/>
</dbReference>
<evidence type="ECO:0000256" key="1">
    <source>
        <dbReference type="SAM" id="MobiDB-lite"/>
    </source>
</evidence>
<accession>A0ABS8SVH9</accession>
<comment type="caution">
    <text evidence="2">The sequence shown here is derived from an EMBL/GenBank/DDBJ whole genome shotgun (WGS) entry which is preliminary data.</text>
</comment>
<reference evidence="2 3" key="1">
    <citation type="journal article" date="2021" name="BMC Genomics">
        <title>Datura genome reveals duplications of psychoactive alkaloid biosynthetic genes and high mutation rate following tissue culture.</title>
        <authorList>
            <person name="Rajewski A."/>
            <person name="Carter-House D."/>
            <person name="Stajich J."/>
            <person name="Litt A."/>
        </authorList>
    </citation>
    <scope>NUCLEOTIDE SEQUENCE [LARGE SCALE GENOMIC DNA]</scope>
    <source>
        <strain evidence="2">AR-01</strain>
    </source>
</reference>
<protein>
    <submittedName>
        <fullName evidence="2">Uncharacterized protein</fullName>
    </submittedName>
</protein>
<feature type="compositionally biased region" description="Basic and acidic residues" evidence="1">
    <location>
        <begin position="30"/>
        <end position="41"/>
    </location>
</feature>
<evidence type="ECO:0000313" key="2">
    <source>
        <dbReference type="EMBL" id="MCD7462459.1"/>
    </source>
</evidence>
<sequence>CGAGDGNEGMGLVRVTVGCSGEGEKMAACMERERGKNERSGDVASPETVVVRRKRGKKREGGVGFPMVAGENEGEKRKGKGGRLERGGGCPVVRRRL</sequence>
<keyword evidence="3" id="KW-1185">Reference proteome</keyword>
<gene>
    <name evidence="2" type="ORF">HAX54_048568</name>
</gene>
<dbReference type="Proteomes" id="UP000823775">
    <property type="component" value="Unassembled WGS sequence"/>
</dbReference>
<evidence type="ECO:0000313" key="3">
    <source>
        <dbReference type="Proteomes" id="UP000823775"/>
    </source>
</evidence>
<feature type="region of interest" description="Disordered" evidence="1">
    <location>
        <begin position="30"/>
        <end position="97"/>
    </location>
</feature>
<proteinExistence type="predicted"/>